<feature type="domain" description="RNA polymerase sigma-70 region 2" evidence="7">
    <location>
        <begin position="32"/>
        <end position="96"/>
    </location>
</feature>
<evidence type="ECO:0000313" key="10">
    <source>
        <dbReference type="Proteomes" id="UP000538196"/>
    </source>
</evidence>
<evidence type="ECO:0000259" key="7">
    <source>
        <dbReference type="Pfam" id="PF04542"/>
    </source>
</evidence>
<dbReference type="PROSITE" id="PS01063">
    <property type="entry name" value="SIGMA70_ECF"/>
    <property type="match status" value="1"/>
</dbReference>
<comment type="similarity">
    <text evidence="1 6">Belongs to the sigma-70 factor family. ECF subfamily.</text>
</comment>
<dbReference type="InterPro" id="IPR036388">
    <property type="entry name" value="WH-like_DNA-bd_sf"/>
</dbReference>
<dbReference type="EMBL" id="JACHVP010000006">
    <property type="protein sequence ID" value="MBB2969351.1"/>
    <property type="molecule type" value="Genomic_DNA"/>
</dbReference>
<dbReference type="GO" id="GO:0016987">
    <property type="term" value="F:sigma factor activity"/>
    <property type="evidence" value="ECO:0007669"/>
    <property type="project" value="UniProtKB-KW"/>
</dbReference>
<dbReference type="InterPro" id="IPR013249">
    <property type="entry name" value="RNA_pol_sigma70_r4_t2"/>
</dbReference>
<comment type="caution">
    <text evidence="9">The sequence shown here is derived from an EMBL/GenBank/DDBJ whole genome shotgun (WGS) entry which is preliminary data.</text>
</comment>
<dbReference type="InterPro" id="IPR000838">
    <property type="entry name" value="RNA_pol_sigma70_ECF_CS"/>
</dbReference>
<keyword evidence="5 6" id="KW-0804">Transcription</keyword>
<dbReference type="SUPFAM" id="SSF88946">
    <property type="entry name" value="Sigma2 domain of RNA polymerase sigma factors"/>
    <property type="match status" value="1"/>
</dbReference>
<dbReference type="InterPro" id="IPR014284">
    <property type="entry name" value="RNA_pol_sigma-70_dom"/>
</dbReference>
<protein>
    <recommendedName>
        <fullName evidence="6">RNA polymerase sigma factor</fullName>
    </recommendedName>
</protein>
<gene>
    <name evidence="9" type="ORF">FHX33_004134</name>
</gene>
<proteinExistence type="inferred from homology"/>
<organism evidence="9 10">
    <name type="scientific">Leifsonia aquatica</name>
    <name type="common">Corynebacterium aquaticum</name>
    <dbReference type="NCBI Taxonomy" id="144185"/>
    <lineage>
        <taxon>Bacteria</taxon>
        <taxon>Bacillati</taxon>
        <taxon>Actinomycetota</taxon>
        <taxon>Actinomycetes</taxon>
        <taxon>Micrococcales</taxon>
        <taxon>Microbacteriaceae</taxon>
        <taxon>Leifsonia</taxon>
    </lineage>
</organism>
<evidence type="ECO:0000256" key="3">
    <source>
        <dbReference type="ARBA" id="ARBA00023082"/>
    </source>
</evidence>
<dbReference type="AlphaFoldDB" id="A0A7W4YKQ0"/>
<keyword evidence="3 6" id="KW-0731">Sigma factor</keyword>
<dbReference type="Gene3D" id="1.10.10.10">
    <property type="entry name" value="Winged helix-like DNA-binding domain superfamily/Winged helix DNA-binding domain"/>
    <property type="match status" value="1"/>
</dbReference>
<keyword evidence="10" id="KW-1185">Reference proteome</keyword>
<accession>A0A7W4YKQ0</accession>
<dbReference type="InterPro" id="IPR007627">
    <property type="entry name" value="RNA_pol_sigma70_r2"/>
</dbReference>
<dbReference type="PANTHER" id="PTHR43133:SF8">
    <property type="entry name" value="RNA POLYMERASE SIGMA FACTOR HI_1459-RELATED"/>
    <property type="match status" value="1"/>
</dbReference>
<dbReference type="PANTHER" id="PTHR43133">
    <property type="entry name" value="RNA POLYMERASE ECF-TYPE SIGMA FACTO"/>
    <property type="match status" value="1"/>
</dbReference>
<dbReference type="Proteomes" id="UP000538196">
    <property type="component" value="Unassembled WGS sequence"/>
</dbReference>
<dbReference type="InterPro" id="IPR013324">
    <property type="entry name" value="RNA_pol_sigma_r3/r4-like"/>
</dbReference>
<evidence type="ECO:0000256" key="5">
    <source>
        <dbReference type="ARBA" id="ARBA00023163"/>
    </source>
</evidence>
<evidence type="ECO:0000256" key="2">
    <source>
        <dbReference type="ARBA" id="ARBA00023015"/>
    </source>
</evidence>
<sequence length="187" mass="21023">MPRSSVSELWEAADGLLAGRAADGDTVAFEVLVRRHGPLMRAYAARMLGSTDESDDVVQETFVTAWRRLGELDEGAAVKSWLMRILSRRCIDRIRVRHEHDDITELDAPAPAREEPSRLAETHSATEALGAALDQLPELQRRCWVLREVGQYSYDDIAEELGIPASTVRGQLARGRKKLLEAMEDWR</sequence>
<evidence type="ECO:0000256" key="6">
    <source>
        <dbReference type="RuleBase" id="RU000716"/>
    </source>
</evidence>
<reference evidence="9 10" key="1">
    <citation type="submission" date="2020-08" db="EMBL/GenBank/DDBJ databases">
        <title>Sequencing the genomes of 1000 actinobacteria strains.</title>
        <authorList>
            <person name="Klenk H.-P."/>
        </authorList>
    </citation>
    <scope>NUCLEOTIDE SEQUENCE [LARGE SCALE GENOMIC DNA]</scope>
    <source>
        <strain evidence="9 10">DSM 20146</strain>
    </source>
</reference>
<dbReference type="InterPro" id="IPR013325">
    <property type="entry name" value="RNA_pol_sigma_r2"/>
</dbReference>
<name>A0A7W4YKQ0_LEIAQ</name>
<evidence type="ECO:0000313" key="9">
    <source>
        <dbReference type="EMBL" id="MBB2969351.1"/>
    </source>
</evidence>
<dbReference type="InterPro" id="IPR039425">
    <property type="entry name" value="RNA_pol_sigma-70-like"/>
</dbReference>
<dbReference type="Gene3D" id="1.10.1740.10">
    <property type="match status" value="1"/>
</dbReference>
<dbReference type="SUPFAM" id="SSF88659">
    <property type="entry name" value="Sigma3 and sigma4 domains of RNA polymerase sigma factors"/>
    <property type="match status" value="1"/>
</dbReference>
<dbReference type="GO" id="GO:0006352">
    <property type="term" value="P:DNA-templated transcription initiation"/>
    <property type="evidence" value="ECO:0007669"/>
    <property type="project" value="InterPro"/>
</dbReference>
<dbReference type="Pfam" id="PF04542">
    <property type="entry name" value="Sigma70_r2"/>
    <property type="match status" value="1"/>
</dbReference>
<evidence type="ECO:0000259" key="8">
    <source>
        <dbReference type="Pfam" id="PF08281"/>
    </source>
</evidence>
<keyword evidence="2 6" id="KW-0805">Transcription regulation</keyword>
<dbReference type="CDD" id="cd06171">
    <property type="entry name" value="Sigma70_r4"/>
    <property type="match status" value="1"/>
</dbReference>
<dbReference type="RefSeq" id="WP_039924208.1">
    <property type="nucleotide sequence ID" value="NZ_JACHVP010000006.1"/>
</dbReference>
<dbReference type="GO" id="GO:0003677">
    <property type="term" value="F:DNA binding"/>
    <property type="evidence" value="ECO:0007669"/>
    <property type="project" value="UniProtKB-KW"/>
</dbReference>
<evidence type="ECO:0000256" key="1">
    <source>
        <dbReference type="ARBA" id="ARBA00010641"/>
    </source>
</evidence>
<keyword evidence="4 6" id="KW-0238">DNA-binding</keyword>
<evidence type="ECO:0000256" key="4">
    <source>
        <dbReference type="ARBA" id="ARBA00023125"/>
    </source>
</evidence>
<dbReference type="NCBIfam" id="TIGR02937">
    <property type="entry name" value="sigma70-ECF"/>
    <property type="match status" value="1"/>
</dbReference>
<dbReference type="GO" id="GO:0006950">
    <property type="term" value="P:response to stress"/>
    <property type="evidence" value="ECO:0007669"/>
    <property type="project" value="UniProtKB-ARBA"/>
</dbReference>
<dbReference type="Pfam" id="PF08281">
    <property type="entry name" value="Sigma70_r4_2"/>
    <property type="match status" value="1"/>
</dbReference>
<feature type="domain" description="RNA polymerase sigma factor 70 region 4 type 2" evidence="8">
    <location>
        <begin position="127"/>
        <end position="179"/>
    </location>
</feature>